<dbReference type="KEGG" id="mmag:MMAD_35740"/>
<gene>
    <name evidence="3" type="ORF">MMAD_35740</name>
</gene>
<dbReference type="EMBL" id="AP022610">
    <property type="protein sequence ID" value="BBZ29279.1"/>
    <property type="molecule type" value="Genomic_DNA"/>
</dbReference>
<keyword evidence="4" id="KW-1185">Reference proteome</keyword>
<feature type="domain" description="ParB-like N-terminal" evidence="2">
    <location>
        <begin position="38"/>
        <end position="122"/>
    </location>
</feature>
<dbReference type="AlphaFoldDB" id="A0A7I7XJ99"/>
<sequence>MTTIDRPQPTPPMTALGSIPPLHVAGLADLGVTSGAPELVEIASLRVGDSPRTSGEDPEHTALLIDCQTPLPPILVHRATMEIVDGLHRVQAARAKGQTMIEAVLLDGSRESAFVVAVAVNLGDGLPLSLADRRQAAARIVHSHPHWSDRSISRLVGLSAKTIRTIRGHSDQVPVVDSRTGRDGRVRPIDSAAGRRAAAEYLAAHPKSSLRTVAKHAGISPNTVRDVRNRLSRGEDPVGCANRARRATGRPPATQSRSPAGASHVGAEPSMSVRPLLASLSRDPALRMSDSGRELLRWLHLHAVEDVDVAALMAATPRHRQAQLAEIAARCSVNWSVIAHKMSPHTRARAHQMED</sequence>
<protein>
    <recommendedName>
        <fullName evidence="2">ParB-like N-terminal domain-containing protein</fullName>
    </recommendedName>
</protein>
<feature type="region of interest" description="Disordered" evidence="1">
    <location>
        <begin position="233"/>
        <end position="269"/>
    </location>
</feature>
<evidence type="ECO:0000259" key="2">
    <source>
        <dbReference type="SMART" id="SM00470"/>
    </source>
</evidence>
<dbReference type="InterPro" id="IPR003115">
    <property type="entry name" value="ParB_N"/>
</dbReference>
<dbReference type="SMART" id="SM00470">
    <property type="entry name" value="ParB"/>
    <property type="match status" value="1"/>
</dbReference>
<name>A0A7I7XJ99_9MYCO</name>
<proteinExistence type="predicted"/>
<dbReference type="SUPFAM" id="SSF110849">
    <property type="entry name" value="ParB/Sulfiredoxin"/>
    <property type="match status" value="1"/>
</dbReference>
<dbReference type="Proteomes" id="UP000466517">
    <property type="component" value="Chromosome"/>
</dbReference>
<organism evidence="3 4">
    <name type="scientific">Mycolicibacterium madagascariense</name>
    <dbReference type="NCBI Taxonomy" id="212765"/>
    <lineage>
        <taxon>Bacteria</taxon>
        <taxon>Bacillati</taxon>
        <taxon>Actinomycetota</taxon>
        <taxon>Actinomycetes</taxon>
        <taxon>Mycobacteriales</taxon>
        <taxon>Mycobacteriaceae</taxon>
        <taxon>Mycolicibacterium</taxon>
    </lineage>
</organism>
<evidence type="ECO:0000256" key="1">
    <source>
        <dbReference type="SAM" id="MobiDB-lite"/>
    </source>
</evidence>
<dbReference type="InterPro" id="IPR036086">
    <property type="entry name" value="ParB/Sulfiredoxin_sf"/>
</dbReference>
<evidence type="ECO:0000313" key="3">
    <source>
        <dbReference type="EMBL" id="BBZ29279.1"/>
    </source>
</evidence>
<evidence type="ECO:0000313" key="4">
    <source>
        <dbReference type="Proteomes" id="UP000466517"/>
    </source>
</evidence>
<accession>A0A7I7XJ99</accession>
<dbReference type="RefSeq" id="WP_163739697.1">
    <property type="nucleotide sequence ID" value="NZ_AP022610.1"/>
</dbReference>
<reference evidence="3 4" key="1">
    <citation type="journal article" date="2019" name="Emerg. Microbes Infect.">
        <title>Comprehensive subspecies identification of 175 nontuberculous mycobacteria species based on 7547 genomic profiles.</title>
        <authorList>
            <person name="Matsumoto Y."/>
            <person name="Kinjo T."/>
            <person name="Motooka D."/>
            <person name="Nabeya D."/>
            <person name="Jung N."/>
            <person name="Uechi K."/>
            <person name="Horii T."/>
            <person name="Iida T."/>
            <person name="Fujita J."/>
            <person name="Nakamura S."/>
        </authorList>
    </citation>
    <scope>NUCLEOTIDE SEQUENCE [LARGE SCALE GENOMIC DNA]</scope>
    <source>
        <strain evidence="3 4">JCM 13574</strain>
    </source>
</reference>